<dbReference type="SUPFAM" id="SSF52047">
    <property type="entry name" value="RNI-like"/>
    <property type="match status" value="1"/>
</dbReference>
<evidence type="ECO:0000259" key="3">
    <source>
        <dbReference type="PROSITE" id="PS50181"/>
    </source>
</evidence>
<keyword evidence="1" id="KW-0833">Ubl conjugation pathway</keyword>
<dbReference type="InterPro" id="IPR001810">
    <property type="entry name" value="F-box_dom"/>
</dbReference>
<evidence type="ECO:0000256" key="2">
    <source>
        <dbReference type="SAM" id="MobiDB-lite"/>
    </source>
</evidence>
<dbReference type="EMBL" id="VLTM01000165">
    <property type="protein sequence ID" value="KAA0147396.1"/>
    <property type="molecule type" value="Genomic_DNA"/>
</dbReference>
<feature type="region of interest" description="Disordered" evidence="2">
    <location>
        <begin position="1334"/>
        <end position="1355"/>
    </location>
</feature>
<feature type="compositionally biased region" description="Low complexity" evidence="2">
    <location>
        <begin position="321"/>
        <end position="330"/>
    </location>
</feature>
<dbReference type="InterPro" id="IPR008984">
    <property type="entry name" value="SMAD_FHA_dom_sf"/>
</dbReference>
<evidence type="ECO:0000313" key="4">
    <source>
        <dbReference type="EMBL" id="KAA0147396.1"/>
    </source>
</evidence>
<dbReference type="Pfam" id="PF25372">
    <property type="entry name" value="DUF7885"/>
    <property type="match status" value="1"/>
</dbReference>
<protein>
    <recommendedName>
        <fullName evidence="3">F-box domain-containing protein</fullName>
    </recommendedName>
</protein>
<dbReference type="Gene3D" id="2.60.200.20">
    <property type="match status" value="1"/>
</dbReference>
<feature type="compositionally biased region" description="Low complexity" evidence="2">
    <location>
        <begin position="907"/>
        <end position="917"/>
    </location>
</feature>
<dbReference type="SUPFAM" id="SSF49879">
    <property type="entry name" value="SMAD/FHA domain"/>
    <property type="match status" value="1"/>
</dbReference>
<organism evidence="4 7">
    <name type="scientific">Cafeteria roenbergensis</name>
    <name type="common">Marine flagellate</name>
    <dbReference type="NCBI Taxonomy" id="33653"/>
    <lineage>
        <taxon>Eukaryota</taxon>
        <taxon>Sar</taxon>
        <taxon>Stramenopiles</taxon>
        <taxon>Bigyra</taxon>
        <taxon>Opalozoa</taxon>
        <taxon>Bicosoecida</taxon>
        <taxon>Cafeteriaceae</taxon>
        <taxon>Cafeteria</taxon>
    </lineage>
</organism>
<evidence type="ECO:0000256" key="1">
    <source>
        <dbReference type="ARBA" id="ARBA00022786"/>
    </source>
</evidence>
<feature type="region of interest" description="Disordered" evidence="2">
    <location>
        <begin position="858"/>
        <end position="936"/>
    </location>
</feature>
<gene>
    <name evidence="5" type="ORF">FNF28_05261</name>
    <name evidence="4" type="ORF">FNF31_07598</name>
</gene>
<sequence>MAAAADDDAAAAGPRQQTRFIVVPLYGEGQESIYDVPVNASVTIGRNDAHALDNQHISRRHLCISVNYDLHGRALLLAHNTGKNTFRIVSFARRKHARVQQAKFCRLYSGDVVEMLYDTQARYAVQVLEVSVTGMPLLHHTPVVPSLYAFKTMTGSVPETSSQAAKQALELGMKHEEGAAAAEGEGADGSSAAGSPSPSPPTAAASAPLVTGRQFRLGLLAPSRSAAAAAAAGDTQLTQTSLSHVGSADGGPPRLIRVASDAAAAGPRSATDDDGDATGQHGVEDAAFETGAHEDDRGTPSRAGTPALSREGSAQGADGRASSSSPFPRGAAASAANACAPAPKSLSALPTRVLRRALAFLSLPDLLSCACVSRSWESTVTTSGVLSTIRIGAFCPGVNEPPFRLLLNVATRSRWCLNHLSLARCRWATAGHLAMFLGLPIRLRPHAYSVATEDPSVRPADTHRVAFAPDGPASDPCALSPAQTALDTEEAGLGRQASAPGTATGGSAAGAAAASVGAAASAAALPASRRSHSLGPAASAGRAGALGKDAAMPFNLTTPENAVDFLADSGRGTTSNPVPIEASTSQRWLFKTQPKPRRLLDAFLNLFVNRTLRAMSRAEALAIRDASAFAGTPAYGQLSSIRRDLSSLRGPVDDRLSVALTSRNVAVAYDSGQKELAESGREHARVAPRDPLTEDLPDGAVLRRGYSTKPGAGACIPGVGPVWVEQPMINKETFSARVTAAPSLRARAAIAAWAEIKLESLRPGFPSSDTKSPVALFKVAAATTRGIPVRRVRDIVALGQADDEASQNALDVANDNEDHDPALRAQEVPGRSGFFDMRLSRLPLGSVDVATEKLSALPSGAAARGESGADDATEPQSPTAASAPDTDSEVDSVRGAAVAGSIDGREAPATAAPRAGSAGHGADSEEEEDDSEEEEDLAKAAKLTTLRPATMSLGAAPGSAFAMLDSRGKAVDPYFLFTAVNMSLPAMQEHIASRSNWVSPWQAPLAAAEAAVAEEMARPTSASSASERAEEAASRAVRGHPATIATLQEALMDDISPADVVTWIPAPAFGATAQPRPLAITERHGPTVNGTATWLPPTPLQRMSDPVPASFASPVRSLDLHGCANINPMALIIILRYCPELTALRLGGMLQLALPNLMALPACVPNLRYIDLEGIHQMTDGAVHALAEHCPGLQRANFDGCHRLTDEAFVGTPSSLCTKCPDLRHLSLRGCESISGAGFAAIARACPKLVSLNLAGNQEVSIRNLARALVACPDLESLKVEIWHKQDKDHARFRILENVRRAARYCFKSLQPDDEDYQALAACERFAESLKAAEESRKADDAADLDGSEAADDDN</sequence>
<dbReference type="Proteomes" id="UP000325113">
    <property type="component" value="Unassembled WGS sequence"/>
</dbReference>
<dbReference type="Proteomes" id="UP000324907">
    <property type="component" value="Unassembled WGS sequence"/>
</dbReference>
<dbReference type="InterPro" id="IPR032675">
    <property type="entry name" value="LRR_dom_sf"/>
</dbReference>
<accession>A0A5A8C2W6</accession>
<feature type="region of interest" description="Disordered" evidence="2">
    <location>
        <begin position="179"/>
        <end position="207"/>
    </location>
</feature>
<dbReference type="PANTHER" id="PTHR13382">
    <property type="entry name" value="MITOCHONDRIAL ATP SYNTHASE COUPLING FACTOR B"/>
    <property type="match status" value="1"/>
</dbReference>
<dbReference type="SUPFAM" id="SSF81383">
    <property type="entry name" value="F-box domain"/>
    <property type="match status" value="1"/>
</dbReference>
<reference evidence="6 7" key="1">
    <citation type="submission" date="2019-07" db="EMBL/GenBank/DDBJ databases">
        <title>Genomes of Cafeteria roenbergensis.</title>
        <authorList>
            <person name="Fischer M.G."/>
            <person name="Hackl T."/>
            <person name="Roman M."/>
        </authorList>
    </citation>
    <scope>NUCLEOTIDE SEQUENCE [LARGE SCALE GENOMIC DNA]</scope>
    <source>
        <strain evidence="4 7">Cflag</strain>
        <strain evidence="5 6">RCC970-E3</strain>
    </source>
</reference>
<feature type="compositionally biased region" description="Acidic residues" evidence="2">
    <location>
        <begin position="1342"/>
        <end position="1355"/>
    </location>
</feature>
<dbReference type="Gene3D" id="3.80.10.10">
    <property type="entry name" value="Ribonuclease Inhibitor"/>
    <property type="match status" value="2"/>
</dbReference>
<dbReference type="InterPro" id="IPR036047">
    <property type="entry name" value="F-box-like_dom_sf"/>
</dbReference>
<dbReference type="InterPro" id="IPR050648">
    <property type="entry name" value="F-box_LRR-repeat"/>
</dbReference>
<dbReference type="InterPro" id="IPR057207">
    <property type="entry name" value="FBXL15_LRR"/>
</dbReference>
<dbReference type="EMBL" id="VLTL01000103">
    <property type="protein sequence ID" value="KAA0160914.1"/>
    <property type="molecule type" value="Genomic_DNA"/>
</dbReference>
<evidence type="ECO:0000313" key="6">
    <source>
        <dbReference type="Proteomes" id="UP000324907"/>
    </source>
</evidence>
<dbReference type="SMART" id="SM00367">
    <property type="entry name" value="LRR_CC"/>
    <property type="match status" value="5"/>
</dbReference>
<name>A0A5A8C2W6_CAFRO</name>
<comment type="caution">
    <text evidence="4">The sequence shown here is derived from an EMBL/GenBank/DDBJ whole genome shotgun (WGS) entry which is preliminary data.</text>
</comment>
<feature type="region of interest" description="Disordered" evidence="2">
    <location>
        <begin position="489"/>
        <end position="508"/>
    </location>
</feature>
<dbReference type="Pfam" id="PF00646">
    <property type="entry name" value="F-box"/>
    <property type="match status" value="1"/>
</dbReference>
<feature type="region of interest" description="Disordered" evidence="2">
    <location>
        <begin position="261"/>
        <end position="330"/>
    </location>
</feature>
<evidence type="ECO:0000313" key="5">
    <source>
        <dbReference type="EMBL" id="KAA0160914.1"/>
    </source>
</evidence>
<dbReference type="InterPro" id="IPR006553">
    <property type="entry name" value="Leu-rich_rpt_Cys-con_subtyp"/>
</dbReference>
<dbReference type="PROSITE" id="PS50181">
    <property type="entry name" value="FBOX"/>
    <property type="match status" value="1"/>
</dbReference>
<feature type="domain" description="F-box" evidence="3">
    <location>
        <begin position="343"/>
        <end position="389"/>
    </location>
</feature>
<feature type="compositionally biased region" description="Acidic residues" evidence="2">
    <location>
        <begin position="924"/>
        <end position="936"/>
    </location>
</feature>
<evidence type="ECO:0000313" key="7">
    <source>
        <dbReference type="Proteomes" id="UP000325113"/>
    </source>
</evidence>
<dbReference type="GO" id="GO:0005737">
    <property type="term" value="C:cytoplasm"/>
    <property type="evidence" value="ECO:0007669"/>
    <property type="project" value="TreeGrafter"/>
</dbReference>
<proteinExistence type="predicted"/>
<dbReference type="Gene3D" id="1.20.1280.50">
    <property type="match status" value="1"/>
</dbReference>